<dbReference type="EMBL" id="AEON01000001">
    <property type="protein sequence ID" value="EFT83261.1"/>
    <property type="molecule type" value="Genomic_DNA"/>
</dbReference>
<gene>
    <name evidence="7" type="ORF">HMPREF0620_0266</name>
</gene>
<accession>E6K070</accession>
<keyword evidence="5 6" id="KW-0472">Membrane</keyword>
<name>E6K070_PARDN</name>
<dbReference type="HOGENOM" id="CLU_056714_2_1_11"/>
<dbReference type="GO" id="GO:0016020">
    <property type="term" value="C:membrane"/>
    <property type="evidence" value="ECO:0007669"/>
    <property type="project" value="UniProtKB-SubCell"/>
</dbReference>
<dbReference type="Pfam" id="PF04011">
    <property type="entry name" value="LemA"/>
    <property type="match status" value="1"/>
</dbReference>
<dbReference type="InterPro" id="IPR023353">
    <property type="entry name" value="LemA-like_dom_sf"/>
</dbReference>
<comment type="subcellular location">
    <subcellularLocation>
        <location evidence="1">Membrane</location>
        <topology evidence="1">Single-pass membrane protein</topology>
    </subcellularLocation>
</comment>
<keyword evidence="4 6" id="KW-1133">Transmembrane helix</keyword>
<dbReference type="PANTHER" id="PTHR34478">
    <property type="entry name" value="PROTEIN LEMA"/>
    <property type="match status" value="1"/>
</dbReference>
<dbReference type="Proteomes" id="UP000004946">
    <property type="component" value="Chromosome"/>
</dbReference>
<evidence type="ECO:0000256" key="5">
    <source>
        <dbReference type="ARBA" id="ARBA00023136"/>
    </source>
</evidence>
<feature type="transmembrane region" description="Helical" evidence="6">
    <location>
        <begin position="6"/>
        <end position="32"/>
    </location>
</feature>
<dbReference type="PATRIC" id="fig|864564.6.peg.1447"/>
<evidence type="ECO:0000313" key="7">
    <source>
        <dbReference type="EMBL" id="EFT83261.1"/>
    </source>
</evidence>
<dbReference type="Gene3D" id="1.20.1440.20">
    <property type="entry name" value="LemA-like domain"/>
    <property type="match status" value="1"/>
</dbReference>
<protein>
    <submittedName>
        <fullName evidence="7">LemA family protein</fullName>
    </submittedName>
</protein>
<keyword evidence="8" id="KW-1185">Reference proteome</keyword>
<keyword evidence="3 6" id="KW-0812">Transmembrane</keyword>
<dbReference type="InterPro" id="IPR007156">
    <property type="entry name" value="MamQ_LemA"/>
</dbReference>
<evidence type="ECO:0000256" key="3">
    <source>
        <dbReference type="ARBA" id="ARBA00022692"/>
    </source>
</evidence>
<dbReference type="eggNOG" id="COG1704">
    <property type="taxonomic scope" value="Bacteria"/>
</dbReference>
<evidence type="ECO:0000256" key="2">
    <source>
        <dbReference type="ARBA" id="ARBA00008854"/>
    </source>
</evidence>
<evidence type="ECO:0000313" key="8">
    <source>
        <dbReference type="Proteomes" id="UP000004946"/>
    </source>
</evidence>
<dbReference type="AlphaFoldDB" id="E6K070"/>
<dbReference type="RefSeq" id="WP_006288693.1">
    <property type="nucleotide sequence ID" value="NZ_AP012333.1"/>
</dbReference>
<evidence type="ECO:0000256" key="6">
    <source>
        <dbReference type="SAM" id="Phobius"/>
    </source>
</evidence>
<proteinExistence type="inferred from homology"/>
<dbReference type="SUPFAM" id="SSF140478">
    <property type="entry name" value="LemA-like"/>
    <property type="match status" value="1"/>
</dbReference>
<sequence>MSAGWIVLIVIIVLIIALLVWGVGQYNALVVLRNRVKNGWAQTDVQLKKRADLVPNLVATVKGYAQHESSVFEEVTKARASVLNSYNASQAAGGESPFASSSAADAPSAEQLQARAAAEAAFGRAIVNVLATAENYPQLQANQNFLDLQAQLKQLEDKIGYARQFYNDVVMKYNTQQEVFPSNIIAGLFHFQQAQSFEVTDQADRQAPKVDFGA</sequence>
<comment type="similarity">
    <text evidence="2">Belongs to the LemA family.</text>
</comment>
<dbReference type="PANTHER" id="PTHR34478:SF2">
    <property type="entry name" value="MEMBRANE PROTEIN"/>
    <property type="match status" value="1"/>
</dbReference>
<evidence type="ECO:0000256" key="4">
    <source>
        <dbReference type="ARBA" id="ARBA00022989"/>
    </source>
</evidence>
<comment type="caution">
    <text evidence="7">The sequence shown here is derived from an EMBL/GenBank/DDBJ whole genome shotgun (WGS) entry which is preliminary data.</text>
</comment>
<evidence type="ECO:0000256" key="1">
    <source>
        <dbReference type="ARBA" id="ARBA00004167"/>
    </source>
</evidence>
<dbReference type="KEGG" id="pdo:PSDT_1319"/>
<organism evidence="7 8">
    <name type="scientific">Parascardovia denticolens DSM 10105 = JCM 12538</name>
    <dbReference type="NCBI Taxonomy" id="864564"/>
    <lineage>
        <taxon>Bacteria</taxon>
        <taxon>Bacillati</taxon>
        <taxon>Actinomycetota</taxon>
        <taxon>Actinomycetes</taxon>
        <taxon>Bifidobacteriales</taxon>
        <taxon>Bifidobacteriaceae</taxon>
        <taxon>Parascardovia</taxon>
    </lineage>
</organism>
<reference evidence="7 8" key="1">
    <citation type="submission" date="2010-12" db="EMBL/GenBank/DDBJ databases">
        <authorList>
            <person name="Muzny D."/>
            <person name="Qin X."/>
            <person name="Buhay C."/>
            <person name="Dugan-Rocha S."/>
            <person name="Ding Y."/>
            <person name="Chen G."/>
            <person name="Hawes A."/>
            <person name="Holder M."/>
            <person name="Jhangiani S."/>
            <person name="Johnson A."/>
            <person name="Khan Z."/>
            <person name="Li Z."/>
            <person name="Liu W."/>
            <person name="Liu X."/>
            <person name="Perez L."/>
            <person name="Shen H."/>
            <person name="Wang Q."/>
            <person name="Watt J."/>
            <person name="Xi L."/>
            <person name="Xin Y."/>
            <person name="Zhou J."/>
            <person name="Deng J."/>
            <person name="Jiang H."/>
            <person name="Liu Y."/>
            <person name="Qu J."/>
            <person name="Song X.-Z."/>
            <person name="Zhang L."/>
            <person name="Villasana D."/>
            <person name="Johnson A."/>
            <person name="Liu J."/>
            <person name="Liyanage D."/>
            <person name="Lorensuhewa L."/>
            <person name="Robinson T."/>
            <person name="Song A."/>
            <person name="Song B.-B."/>
            <person name="Dinh H."/>
            <person name="Thornton R."/>
            <person name="Coyle M."/>
            <person name="Francisco L."/>
            <person name="Jackson L."/>
            <person name="Javaid M."/>
            <person name="Korchina V."/>
            <person name="Kovar C."/>
            <person name="Mata R."/>
            <person name="Mathew T."/>
            <person name="Ngo R."/>
            <person name="Nguyen L."/>
            <person name="Nguyen N."/>
            <person name="Okwuonu G."/>
            <person name="Ongeri F."/>
            <person name="Pham C."/>
            <person name="Simmons D."/>
            <person name="Wilczek-Boney K."/>
            <person name="Hale W."/>
            <person name="Jakkamsetti A."/>
            <person name="Pham P."/>
            <person name="Ruth R."/>
            <person name="San Lucas F."/>
            <person name="Warren J."/>
            <person name="Zhang J."/>
            <person name="Zhao Z."/>
            <person name="Zhou C."/>
            <person name="Zhu D."/>
            <person name="Lee S."/>
            <person name="Bess C."/>
            <person name="Blankenburg K."/>
            <person name="Forbes L."/>
            <person name="Fu Q."/>
            <person name="Gubbala S."/>
            <person name="Hirani K."/>
            <person name="Jayaseelan J.C."/>
            <person name="Lara F."/>
            <person name="Munidasa M."/>
            <person name="Palculict T."/>
            <person name="Patil S."/>
            <person name="Pu L.-L."/>
            <person name="Saada N."/>
            <person name="Tang L."/>
            <person name="Weissenberger G."/>
            <person name="Zhu Y."/>
            <person name="Hemphill L."/>
            <person name="Shang Y."/>
            <person name="Youmans B."/>
            <person name="Ayvaz T."/>
            <person name="Ross M."/>
            <person name="Santibanez J."/>
            <person name="Aqrawi P."/>
            <person name="Gross S."/>
            <person name="Joshi V."/>
            <person name="Fowler G."/>
            <person name="Nazareth L."/>
            <person name="Reid J."/>
            <person name="Worley K."/>
            <person name="Petrosino J."/>
            <person name="Highlander S."/>
            <person name="Gibbs R."/>
        </authorList>
    </citation>
    <scope>NUCLEOTIDE SEQUENCE [LARGE SCALE GENOMIC DNA]</scope>
    <source>
        <strain evidence="7 8">DSM 10105</strain>
    </source>
</reference>